<evidence type="ECO:0000313" key="1">
    <source>
        <dbReference type="EMBL" id="GBN50335.1"/>
    </source>
</evidence>
<dbReference type="EMBL" id="BGPR01133004">
    <property type="protein sequence ID" value="GBN50335.1"/>
    <property type="molecule type" value="Genomic_DNA"/>
</dbReference>
<reference evidence="1 2" key="1">
    <citation type="journal article" date="2019" name="Sci. Rep.">
        <title>Orb-weaving spider Araneus ventricosus genome elucidates the spidroin gene catalogue.</title>
        <authorList>
            <person name="Kono N."/>
            <person name="Nakamura H."/>
            <person name="Ohtoshi R."/>
            <person name="Moran D.A.P."/>
            <person name="Shinohara A."/>
            <person name="Yoshida Y."/>
            <person name="Fujiwara M."/>
            <person name="Mori M."/>
            <person name="Tomita M."/>
            <person name="Arakawa K."/>
        </authorList>
    </citation>
    <scope>NUCLEOTIDE SEQUENCE [LARGE SCALE GENOMIC DNA]</scope>
</reference>
<dbReference type="Proteomes" id="UP000499080">
    <property type="component" value="Unassembled WGS sequence"/>
</dbReference>
<organism evidence="1 2">
    <name type="scientific">Araneus ventricosus</name>
    <name type="common">Orbweaver spider</name>
    <name type="synonym">Epeira ventricosa</name>
    <dbReference type="NCBI Taxonomy" id="182803"/>
    <lineage>
        <taxon>Eukaryota</taxon>
        <taxon>Metazoa</taxon>
        <taxon>Ecdysozoa</taxon>
        <taxon>Arthropoda</taxon>
        <taxon>Chelicerata</taxon>
        <taxon>Arachnida</taxon>
        <taxon>Araneae</taxon>
        <taxon>Araneomorphae</taxon>
        <taxon>Entelegynae</taxon>
        <taxon>Araneoidea</taxon>
        <taxon>Araneidae</taxon>
        <taxon>Araneus</taxon>
    </lineage>
</organism>
<accession>A0A4Y2PEF0</accession>
<sequence length="111" mass="13128">MKRNIIHLTHKLDILPTRRRKKPQNLMERQMVLWWLEFRLKLKKMLEFKVRFRGTLKESSEKNNSLLRLKPPSEGVKYEIKFTMGSGKSKKGLSASCREGKKIAPLYLVQS</sequence>
<proteinExistence type="predicted"/>
<protein>
    <submittedName>
        <fullName evidence="1">Uncharacterized protein</fullName>
    </submittedName>
</protein>
<gene>
    <name evidence="1" type="ORF">AVEN_103517_1</name>
</gene>
<comment type="caution">
    <text evidence="1">The sequence shown here is derived from an EMBL/GenBank/DDBJ whole genome shotgun (WGS) entry which is preliminary data.</text>
</comment>
<name>A0A4Y2PEF0_ARAVE</name>
<evidence type="ECO:0000313" key="2">
    <source>
        <dbReference type="Proteomes" id="UP000499080"/>
    </source>
</evidence>
<dbReference type="AlphaFoldDB" id="A0A4Y2PEF0"/>
<keyword evidence="2" id="KW-1185">Reference proteome</keyword>